<evidence type="ECO:0000259" key="6">
    <source>
        <dbReference type="Pfam" id="PF01869"/>
    </source>
</evidence>
<name>A0A1V4IQB4_9CLOT</name>
<dbReference type="InterPro" id="IPR051805">
    <property type="entry name" value="Dehydratase_Activator_Redct"/>
</dbReference>
<evidence type="ECO:0000256" key="2">
    <source>
        <dbReference type="ARBA" id="ARBA00022723"/>
    </source>
</evidence>
<dbReference type="InterPro" id="IPR002731">
    <property type="entry name" value="ATPase_BadF"/>
</dbReference>
<protein>
    <submittedName>
        <fullName evidence="8">Activator of (R)-2-hydroxyglutaryl-CoA dehydratase</fullName>
    </submittedName>
</protein>
<comment type="caution">
    <text evidence="8">The sequence shown here is derived from an EMBL/GenBank/DDBJ whole genome shotgun (WGS) entry which is preliminary data.</text>
</comment>
<evidence type="ECO:0000256" key="1">
    <source>
        <dbReference type="ARBA" id="ARBA00001966"/>
    </source>
</evidence>
<evidence type="ECO:0000259" key="7">
    <source>
        <dbReference type="Pfam" id="PF09989"/>
    </source>
</evidence>
<dbReference type="Proteomes" id="UP000191056">
    <property type="component" value="Unassembled WGS sequence"/>
</dbReference>
<keyword evidence="4" id="KW-0411">Iron-sulfur</keyword>
<feature type="domain" description="ATPase BadF/BadG/BcrA/BcrD type" evidence="6">
    <location>
        <begin position="321"/>
        <end position="575"/>
    </location>
</feature>
<dbReference type="EMBL" id="MZGT01000025">
    <property type="protein sequence ID" value="OPJ62202.1"/>
    <property type="molecule type" value="Genomic_DNA"/>
</dbReference>
<dbReference type="GO" id="GO:0046872">
    <property type="term" value="F:metal ion binding"/>
    <property type="evidence" value="ECO:0007669"/>
    <property type="project" value="UniProtKB-KW"/>
</dbReference>
<feature type="coiled-coil region" evidence="5">
    <location>
        <begin position="816"/>
        <end position="843"/>
    </location>
</feature>
<dbReference type="CDD" id="cd24034">
    <property type="entry name" value="ASKHA_NBD_O66634-like_rpt1"/>
    <property type="match status" value="1"/>
</dbReference>
<dbReference type="InterPro" id="IPR008275">
    <property type="entry name" value="CoA_E_activase_dom"/>
</dbReference>
<evidence type="ECO:0000313" key="8">
    <source>
        <dbReference type="EMBL" id="OPJ62202.1"/>
    </source>
</evidence>
<comment type="cofactor">
    <cofactor evidence="1">
        <name>[4Fe-4S] cluster</name>
        <dbReference type="ChEBI" id="CHEBI:49883"/>
    </cofactor>
</comment>
<dbReference type="NCBIfam" id="TIGR00241">
    <property type="entry name" value="CoA_E_activ"/>
    <property type="match status" value="1"/>
</dbReference>
<dbReference type="GO" id="GO:0051536">
    <property type="term" value="F:iron-sulfur cluster binding"/>
    <property type="evidence" value="ECO:0007669"/>
    <property type="project" value="UniProtKB-KW"/>
</dbReference>
<dbReference type="Gene3D" id="3.30.420.40">
    <property type="match status" value="4"/>
</dbReference>
<evidence type="ECO:0000256" key="4">
    <source>
        <dbReference type="ARBA" id="ARBA00023014"/>
    </source>
</evidence>
<keyword evidence="5" id="KW-0175">Coiled coil</keyword>
<gene>
    <name evidence="8" type="primary">hgdC_1</name>
    <name evidence="8" type="ORF">CLCHR_21450</name>
</gene>
<organism evidence="8 9">
    <name type="scientific">Clostridium chromiireducens</name>
    <dbReference type="NCBI Taxonomy" id="225345"/>
    <lineage>
        <taxon>Bacteria</taxon>
        <taxon>Bacillati</taxon>
        <taxon>Bacillota</taxon>
        <taxon>Clostridia</taxon>
        <taxon>Eubacteriales</taxon>
        <taxon>Clostridiaceae</taxon>
        <taxon>Clostridium</taxon>
    </lineage>
</organism>
<dbReference type="PANTHER" id="PTHR32329:SF4">
    <property type="entry name" value="ACTIVATOR OF 2-HYDROXYACYL-COA DEHYDRATASE"/>
    <property type="match status" value="1"/>
</dbReference>
<evidence type="ECO:0000313" key="9">
    <source>
        <dbReference type="Proteomes" id="UP000191056"/>
    </source>
</evidence>
<feature type="domain" description="ATPase BadF/BadG/BcrA/BcrD type" evidence="6">
    <location>
        <begin position="6"/>
        <end position="255"/>
    </location>
</feature>
<reference evidence="8 9" key="1">
    <citation type="submission" date="2017-03" db="EMBL/GenBank/DDBJ databases">
        <title>Genome sequence of Clostridium chromiireducens DSM 23318.</title>
        <authorList>
            <person name="Poehlein A."/>
            <person name="Daniel R."/>
        </authorList>
    </citation>
    <scope>NUCLEOTIDE SEQUENCE [LARGE SCALE GENOMIC DNA]</scope>
    <source>
        <strain evidence="8 9">DSM 23318</strain>
    </source>
</reference>
<dbReference type="InterPro" id="IPR018709">
    <property type="entry name" value="CoA_activase_DUF2229"/>
</dbReference>
<sequence length="1434" mass="160398">MINYRIGLDIGSTTVKLAVLNSDNILIYNEYKRHFSDIRSTIIDLINECYKELGDINCKINITGSGGLSVSKWLNLGFVQEVIACSKTVETIIPQTDVVIELGGEDAKITYFKGGIEQRMNGSCAGGTGAFIDQMSILLNTDAMGLNEYAKEYKVLYPIASRCGVFAKTDVQPLINEGAKKSDIAASIFQAVVNQTIGGLACGKPIRGNVAFLGGPLFFLSELRQRFIETLNLKDGQIIAPENSQLFVAMGAALLSEKEKITSLRKIVEKISDISSIKDDTEPRLEPLFKNEEDYIKFKDRHDKNVVKRLDIKEYKGRAFLGIDAGSTTTKVALISENSELLYSYYGSNEGKPLKKVVEIIKDLYKKIPESVEIMNSAVTGYGEALIKAALHIDIGEIETIAHYKASDYFLPGVDFILDIGGQDMKCLKIKNGAIDSILLNEACSSGCGSFIESFAKSLDMKVENFAKEALFSKAPVDLGSRCTVFMNSRVKQSQKEGAEVSDISAGLSYSVIKNALFKVIKLRDEKDIGEKVIVQGGTFYNEAVLRSFELISGREAVRPDIAGLMGAFGCALIAKERYVEGTKSSLLPRNRVDEFEMTTSFRRCGKCGNNCLLTINQFSMEEEYISGNRCERGLGIERPKENKLPNLYEYKYKRTFNYKPLKEEEAKRGAIGIPRVLNMYENYPFWFTLLTNLGFSVKLSAASSKKIYELGIETIPSESACYPAKLAHGHIMNLINRGIKTIFYPCISYEKSEFKDAQNNYNCPMVTSYPEAIKNNMDELKLNNINFIEPFLSLDNDKELSKRIVDEFKMFNVTLQEAKAAIKAASLERETYKRDIQRKGEEVIDYLRNNNKKGIVLCGRPYHVDPEINHGIPDIISSFDMAVLTEDSISHLGVLKDKLRVVDQWMYHSRLYRAAAFVAEEPCVDIIQLNSFGCGLDAVTTDQVSEIISSRGKIYTVLKIDEGNNLGAAKIRIRSLKAAMDERERKNYKPVEEKIVYKNPVFTPEMRKKHTILAPQMSPIHFELVETAVRAAGYNIEVLPSMDMKAVDEGLKYVNNDACYPSIIVVGQMIEALKSGKYDLNNTSVIITQTGGGCRATNYIGFLKMALKHAGFEQVPIISLNAVGLEQQPGFKITTKLLNKAIMALVYGDLFMRVLYRTRPYEKVKGSANELHAKWNEKVKVNLINGSKREFNNNIKEIIKDFDTLPLLNINKPRVGVVGEILVKFHPTANNDIVGILENEGAEAVVPDLLDFFFYSTFDADFKARYLAGSKITQHLCNLAIMYMESYRNTMKKSLEKSSRFYKPKHIKELADMASPILSLGNQTGEGWFLTAEMIELIESGASNIVCLQPFACLPNHVTGKGMIKTLKERYPSSNIVAIDYDPGSSNVNQLNRIKLMLSVAFKNLEDQVKTYMKKQEKVEEQGVPNEVGLTLE</sequence>
<dbReference type="Pfam" id="PF09989">
    <property type="entry name" value="DUF2229"/>
    <property type="match status" value="1"/>
</dbReference>
<dbReference type="Pfam" id="PF01869">
    <property type="entry name" value="BcrAD_BadFG"/>
    <property type="match status" value="2"/>
</dbReference>
<keyword evidence="2" id="KW-0479">Metal-binding</keyword>
<dbReference type="SUPFAM" id="SSF53067">
    <property type="entry name" value="Actin-like ATPase domain"/>
    <property type="match status" value="2"/>
</dbReference>
<feature type="domain" description="DUF2229" evidence="7">
    <location>
        <begin position="672"/>
        <end position="890"/>
    </location>
</feature>
<accession>A0A1V4IQB4</accession>
<dbReference type="InterPro" id="IPR043129">
    <property type="entry name" value="ATPase_NBD"/>
</dbReference>
<proteinExistence type="predicted"/>
<dbReference type="RefSeq" id="WP_079439716.1">
    <property type="nucleotide sequence ID" value="NZ_MZGT01000025.1"/>
</dbReference>
<evidence type="ECO:0000256" key="5">
    <source>
        <dbReference type="SAM" id="Coils"/>
    </source>
</evidence>
<keyword evidence="3" id="KW-0408">Iron</keyword>
<dbReference type="PANTHER" id="PTHR32329">
    <property type="entry name" value="BIFUNCTIONAL PROTEIN [INCLUDES 2-HYDROXYACYL-COA DEHYDRATASE (N-TER) AND ITS ACTIVATOR DOMAIN (C_TERM)-RELATED"/>
    <property type="match status" value="1"/>
</dbReference>
<keyword evidence="9" id="KW-1185">Reference proteome</keyword>
<dbReference type="CDD" id="cd24035">
    <property type="entry name" value="ASKHA_NBD_O66634-like_rpt2"/>
    <property type="match status" value="1"/>
</dbReference>
<dbReference type="OrthoDB" id="9802715at2"/>
<evidence type="ECO:0000256" key="3">
    <source>
        <dbReference type="ARBA" id="ARBA00023004"/>
    </source>
</evidence>
<dbReference type="STRING" id="225345.CLCHR_21450"/>